<dbReference type="EMBL" id="CM009757">
    <property type="protein sequence ID" value="PUZ38797.1"/>
    <property type="molecule type" value="Genomic_DNA"/>
</dbReference>
<dbReference type="PANTHER" id="PTHR10492:SF98">
    <property type="entry name" value="ATP-DEPENDENT DNA HELICASE"/>
    <property type="match status" value="1"/>
</dbReference>
<comment type="catalytic activity">
    <reaction evidence="1">
        <text>ATP + H2O = ADP + phosphate + H(+)</text>
        <dbReference type="Rhea" id="RHEA:13065"/>
        <dbReference type="ChEBI" id="CHEBI:15377"/>
        <dbReference type="ChEBI" id="CHEBI:15378"/>
        <dbReference type="ChEBI" id="CHEBI:30616"/>
        <dbReference type="ChEBI" id="CHEBI:43474"/>
        <dbReference type="ChEBI" id="CHEBI:456216"/>
        <dbReference type="EC" id="5.6.2.3"/>
    </reaction>
</comment>
<keyword evidence="1" id="KW-0067">ATP-binding</keyword>
<dbReference type="InterPro" id="IPR027417">
    <property type="entry name" value="P-loop_NTPase"/>
</dbReference>
<dbReference type="Gene3D" id="3.40.50.300">
    <property type="entry name" value="P-loop containing nucleotide triphosphate hydrolases"/>
    <property type="match status" value="1"/>
</dbReference>
<dbReference type="GO" id="GO:0006281">
    <property type="term" value="P:DNA repair"/>
    <property type="evidence" value="ECO:0007669"/>
    <property type="project" value="UniProtKB-KW"/>
</dbReference>
<evidence type="ECO:0000256" key="1">
    <source>
        <dbReference type="RuleBase" id="RU363044"/>
    </source>
</evidence>
<evidence type="ECO:0000259" key="2">
    <source>
        <dbReference type="Pfam" id="PF05970"/>
    </source>
</evidence>
<evidence type="ECO:0000259" key="4">
    <source>
        <dbReference type="Pfam" id="PF21530"/>
    </source>
</evidence>
<name>A0A2T7C648_9POAL</name>
<dbReference type="GO" id="GO:0043139">
    <property type="term" value="F:5'-3' DNA helicase activity"/>
    <property type="evidence" value="ECO:0007669"/>
    <property type="project" value="UniProtKB-EC"/>
</dbReference>
<dbReference type="PANTHER" id="PTHR10492">
    <property type="match status" value="1"/>
</dbReference>
<keyword evidence="1" id="KW-0378">Hydrolase</keyword>
<comment type="similarity">
    <text evidence="1">Belongs to the helicase family.</text>
</comment>
<keyword evidence="1" id="KW-0347">Helicase</keyword>
<dbReference type="GO" id="GO:0006310">
    <property type="term" value="P:DNA recombination"/>
    <property type="evidence" value="ECO:0007669"/>
    <property type="project" value="UniProtKB-KW"/>
</dbReference>
<proteinExistence type="inferred from homology"/>
<keyword evidence="1" id="KW-0547">Nucleotide-binding</keyword>
<dbReference type="AlphaFoldDB" id="A0A2T7C648"/>
<dbReference type="GO" id="GO:0016887">
    <property type="term" value="F:ATP hydrolysis activity"/>
    <property type="evidence" value="ECO:0007669"/>
    <property type="project" value="RHEA"/>
</dbReference>
<keyword evidence="1" id="KW-0234">DNA repair</keyword>
<keyword evidence="1" id="KW-0227">DNA damage</keyword>
<dbReference type="GO" id="GO:0005524">
    <property type="term" value="F:ATP binding"/>
    <property type="evidence" value="ECO:0007669"/>
    <property type="project" value="UniProtKB-KW"/>
</dbReference>
<evidence type="ECO:0000259" key="3">
    <source>
        <dbReference type="Pfam" id="PF14214"/>
    </source>
</evidence>
<sequence>MWHAEKTKTSRGSGSSFGLCCMQGKVTLPPLKEPPSYITTNYLQNIRSYNSMFAFTSMGGMVDKHVNKGRGPYVFRLKGQNYHHIGTLLPKEGNKPRFQQLYIYDTKNEIQNRVEVSRSGECSAPLDKSIIMVLLTMLNENNTLAPSFRMARDRFENCDYHNLTLRSLGNREQDGRKDNMPSASEVTALIVKDPATESYGRDIVLEYKDMRPKRVSEIHPKYMVMQYPLLFPYGEDGFRPGIKYKEKGSPRYKEQNYQDATAVCRWAGYPDLFLTFTCNPKWPEIQCMLDEAGNQQPSERPDIVVRVFMIKLRELMTDIKKRQHFGKTKAIIYTIEFQKRGLPHAHILIFVEKKRELPQAGVKMNNAFVVPYNKDLLVKFQAHINVEWFTRSRSIKYLFKSIYNGEDQATAVVAETGLSKTNNEIKMYLGGRYITPLEACWRIFRFNLHYQEPSVQRLQFHKENEQEVTFPDSTNLDKIIKRLSSGVTMFTWMEANKKHEDARELTYSEFATKWVWHGKEKHWARRRFGKKIGRIYNAHPANGEKYYLRMLLNTAKGCTSFEDIRTVNGVVHPSYKSACHALEFLNDDNEWIECIKEASNWASGMQLRQLFATILGHCEITDPKRVWESNWEALSEDIQQRQTWNFCITPSHKRKYALMVIEKLMGQAGKSLKEYPEIDLPNMVKLSDTENRLINAEMSWKLIFVDGYGGTGKTYIWKAVTTRLRSEGKIVLAVASSGIAALLLQGGRTAHSAFKIPLNLTDESTCYIAQGSPVADLLVKTSLILWDEAPMADRNCFEALDKSLRDILRFKHANSYKKPFGGMTVVLGGDFRQILPVVRNGRREHIINASTKRSYLWQHFEVFHLTKNMRLNSLSTNQTQQQKTAEFAEWILQTGNGYTMDDPKAIIIESTYPSLQDNCCKQQFLDQRAILCTTNENVHEINEYIMDHIQGDTISYLSCNSVSKSMSCNHVMELQYPREFLDTIRHPGIPNHQLKLKVGLPVMLLRNINQSAGLCNGTRMVITRLGEKVIEAQIMSGPCIGDKVCIPQIIMSQLEPR</sequence>
<organism evidence="5 6">
    <name type="scientific">Panicum hallii var. hallii</name>
    <dbReference type="NCBI Taxonomy" id="1504633"/>
    <lineage>
        <taxon>Eukaryota</taxon>
        <taxon>Viridiplantae</taxon>
        <taxon>Streptophyta</taxon>
        <taxon>Embryophyta</taxon>
        <taxon>Tracheophyta</taxon>
        <taxon>Spermatophyta</taxon>
        <taxon>Magnoliopsida</taxon>
        <taxon>Liliopsida</taxon>
        <taxon>Poales</taxon>
        <taxon>Poaceae</taxon>
        <taxon>PACMAD clade</taxon>
        <taxon>Panicoideae</taxon>
        <taxon>Panicodae</taxon>
        <taxon>Paniceae</taxon>
        <taxon>Panicinae</taxon>
        <taxon>Panicum</taxon>
        <taxon>Panicum sect. Panicum</taxon>
    </lineage>
</organism>
<dbReference type="STRING" id="1504633.A0A2T7C648"/>
<dbReference type="SUPFAM" id="SSF52540">
    <property type="entry name" value="P-loop containing nucleoside triphosphate hydrolases"/>
    <property type="match status" value="2"/>
</dbReference>
<evidence type="ECO:0000313" key="6">
    <source>
        <dbReference type="Proteomes" id="UP000244336"/>
    </source>
</evidence>
<dbReference type="Pfam" id="PF21530">
    <property type="entry name" value="Pif1_2B_dom"/>
    <property type="match status" value="1"/>
</dbReference>
<reference evidence="5 6" key="1">
    <citation type="submission" date="2018-04" db="EMBL/GenBank/DDBJ databases">
        <title>WGS assembly of Panicum hallii var. hallii HAL2.</title>
        <authorList>
            <person name="Lovell J."/>
            <person name="Jenkins J."/>
            <person name="Lowry D."/>
            <person name="Mamidi S."/>
            <person name="Sreedasyam A."/>
            <person name="Weng X."/>
            <person name="Barry K."/>
            <person name="Bonette J."/>
            <person name="Campitelli B."/>
            <person name="Daum C."/>
            <person name="Gordon S."/>
            <person name="Gould B."/>
            <person name="Lipzen A."/>
            <person name="MacQueen A."/>
            <person name="Palacio-Mejia J."/>
            <person name="Plott C."/>
            <person name="Shakirov E."/>
            <person name="Shu S."/>
            <person name="Yoshinaga Y."/>
            <person name="Zane M."/>
            <person name="Rokhsar D."/>
            <person name="Grimwood J."/>
            <person name="Schmutz J."/>
            <person name="Juenger T."/>
        </authorList>
    </citation>
    <scope>NUCLEOTIDE SEQUENCE [LARGE SCALE GENOMIC DNA]</scope>
    <source>
        <strain evidence="6">cv. HAL2</strain>
    </source>
</reference>
<feature type="domain" description="Helitron helicase-like" evidence="3">
    <location>
        <begin position="246"/>
        <end position="349"/>
    </location>
</feature>
<feature type="domain" description="DNA helicase Pif1-like DEAD-box helicase" evidence="2">
    <location>
        <begin position="700"/>
        <end position="901"/>
    </location>
</feature>
<dbReference type="InterPro" id="IPR010285">
    <property type="entry name" value="DNA_helicase_pif1-like_DEAD"/>
</dbReference>
<dbReference type="Pfam" id="PF14214">
    <property type="entry name" value="Helitron_like_N"/>
    <property type="match status" value="1"/>
</dbReference>
<dbReference type="InterPro" id="IPR049163">
    <property type="entry name" value="Pif1-like_2B_dom"/>
</dbReference>
<feature type="domain" description="DNA helicase Pif1-like 2B" evidence="4">
    <location>
        <begin position="979"/>
        <end position="1025"/>
    </location>
</feature>
<dbReference type="Gramene" id="PUZ38797">
    <property type="protein sequence ID" value="PUZ38797"/>
    <property type="gene ID" value="GQ55_9G224900"/>
</dbReference>
<dbReference type="GO" id="GO:0000723">
    <property type="term" value="P:telomere maintenance"/>
    <property type="evidence" value="ECO:0007669"/>
    <property type="project" value="InterPro"/>
</dbReference>
<dbReference type="Proteomes" id="UP000244336">
    <property type="component" value="Chromosome 9"/>
</dbReference>
<keyword evidence="6" id="KW-1185">Reference proteome</keyword>
<dbReference type="OrthoDB" id="591805at2759"/>
<accession>A0A2T7C648</accession>
<dbReference type="Pfam" id="PF05970">
    <property type="entry name" value="PIF1"/>
    <property type="match status" value="1"/>
</dbReference>
<dbReference type="EC" id="5.6.2.3" evidence="1"/>
<dbReference type="InterPro" id="IPR025476">
    <property type="entry name" value="Helitron_helicase-like"/>
</dbReference>
<keyword evidence="1" id="KW-0233">DNA recombination</keyword>
<comment type="cofactor">
    <cofactor evidence="1">
        <name>Mg(2+)</name>
        <dbReference type="ChEBI" id="CHEBI:18420"/>
    </cofactor>
</comment>
<evidence type="ECO:0000313" key="5">
    <source>
        <dbReference type="EMBL" id="PUZ38797.1"/>
    </source>
</evidence>
<protein>
    <recommendedName>
        <fullName evidence="1">ATP-dependent DNA helicase</fullName>
        <ecNumber evidence="1">5.6.2.3</ecNumber>
    </recommendedName>
</protein>
<gene>
    <name evidence="5" type="ORF">GQ55_9G224900</name>
</gene>